<keyword evidence="3" id="KW-0804">Transcription</keyword>
<dbReference type="Gene3D" id="1.10.357.10">
    <property type="entry name" value="Tetracycline Repressor, domain 2"/>
    <property type="match status" value="1"/>
</dbReference>
<dbReference type="EMBL" id="PXNP01000076">
    <property type="protein sequence ID" value="PSF07151.1"/>
    <property type="molecule type" value="Genomic_DNA"/>
</dbReference>
<dbReference type="InterPro" id="IPR050109">
    <property type="entry name" value="HTH-type_TetR-like_transc_reg"/>
</dbReference>
<evidence type="ECO:0000256" key="1">
    <source>
        <dbReference type="ARBA" id="ARBA00023015"/>
    </source>
</evidence>
<dbReference type="PROSITE" id="PS50977">
    <property type="entry name" value="HTH_TETR_2"/>
    <property type="match status" value="1"/>
</dbReference>
<dbReference type="PANTHER" id="PTHR30055">
    <property type="entry name" value="HTH-TYPE TRANSCRIPTIONAL REGULATOR RUTR"/>
    <property type="match status" value="1"/>
</dbReference>
<reference evidence="6 7" key="1">
    <citation type="submission" date="2018-03" db="EMBL/GenBank/DDBJ databases">
        <title>Marinobacter brunus sp. nov., a marine bacterium of Gamma-proteobacteria isolated from the surface seawater of the South China Sea.</title>
        <authorList>
            <person name="Cheng H."/>
            <person name="Wu Y.-H."/>
            <person name="Xamxidin M."/>
            <person name="Xu X.-W."/>
        </authorList>
    </citation>
    <scope>NUCLEOTIDE SEQUENCE [LARGE SCALE GENOMIC DNA]</scope>
    <source>
        <strain evidence="6 7">NH169-3</strain>
    </source>
</reference>
<accession>A0A2T1KAH7</accession>
<keyword evidence="7" id="KW-1185">Reference proteome</keyword>
<dbReference type="SUPFAM" id="SSF46689">
    <property type="entry name" value="Homeodomain-like"/>
    <property type="match status" value="1"/>
</dbReference>
<dbReference type="Proteomes" id="UP000239866">
    <property type="component" value="Unassembled WGS sequence"/>
</dbReference>
<proteinExistence type="predicted"/>
<evidence type="ECO:0000313" key="7">
    <source>
        <dbReference type="Proteomes" id="UP000239866"/>
    </source>
</evidence>
<feature type="domain" description="HTH tetR-type" evidence="5">
    <location>
        <begin position="44"/>
        <end position="104"/>
    </location>
</feature>
<dbReference type="OrthoDB" id="5293556at2"/>
<dbReference type="GO" id="GO:0000976">
    <property type="term" value="F:transcription cis-regulatory region binding"/>
    <property type="evidence" value="ECO:0007669"/>
    <property type="project" value="TreeGrafter"/>
</dbReference>
<evidence type="ECO:0000256" key="3">
    <source>
        <dbReference type="ARBA" id="ARBA00023163"/>
    </source>
</evidence>
<feature type="DNA-binding region" description="H-T-H motif" evidence="4">
    <location>
        <begin position="67"/>
        <end position="86"/>
    </location>
</feature>
<keyword evidence="1" id="KW-0805">Transcription regulation</keyword>
<dbReference type="PANTHER" id="PTHR30055:SF240">
    <property type="entry name" value="HTH-TYPE TRANSCRIPTIONAL REGULATOR ACRR"/>
    <property type="match status" value="1"/>
</dbReference>
<dbReference type="GO" id="GO:0003700">
    <property type="term" value="F:DNA-binding transcription factor activity"/>
    <property type="evidence" value="ECO:0007669"/>
    <property type="project" value="TreeGrafter"/>
</dbReference>
<name>A0A2T1KAH7_9GAMM</name>
<keyword evidence="2 4" id="KW-0238">DNA-binding</keyword>
<evidence type="ECO:0000259" key="5">
    <source>
        <dbReference type="PROSITE" id="PS50977"/>
    </source>
</evidence>
<comment type="caution">
    <text evidence="6">The sequence shown here is derived from an EMBL/GenBank/DDBJ whole genome shotgun (WGS) entry which is preliminary data.</text>
</comment>
<protein>
    <submittedName>
        <fullName evidence="6">TetR family transcriptional regulator</fullName>
    </submittedName>
</protein>
<evidence type="ECO:0000256" key="4">
    <source>
        <dbReference type="PROSITE-ProRule" id="PRU00335"/>
    </source>
</evidence>
<dbReference type="InterPro" id="IPR009057">
    <property type="entry name" value="Homeodomain-like_sf"/>
</dbReference>
<evidence type="ECO:0000313" key="6">
    <source>
        <dbReference type="EMBL" id="PSF07151.1"/>
    </source>
</evidence>
<evidence type="ECO:0000256" key="2">
    <source>
        <dbReference type="ARBA" id="ARBA00023125"/>
    </source>
</evidence>
<gene>
    <name evidence="6" type="ORF">C7H09_10155</name>
</gene>
<organism evidence="6 7">
    <name type="scientific">Marinobacter fuscus</name>
    <dbReference type="NCBI Taxonomy" id="2109942"/>
    <lineage>
        <taxon>Bacteria</taxon>
        <taxon>Pseudomonadati</taxon>
        <taxon>Pseudomonadota</taxon>
        <taxon>Gammaproteobacteria</taxon>
        <taxon>Pseudomonadales</taxon>
        <taxon>Marinobacteraceae</taxon>
        <taxon>Marinobacter</taxon>
    </lineage>
</organism>
<dbReference type="SUPFAM" id="SSF48498">
    <property type="entry name" value="Tetracyclin repressor-like, C-terminal domain"/>
    <property type="match status" value="1"/>
</dbReference>
<dbReference type="Pfam" id="PF00440">
    <property type="entry name" value="TetR_N"/>
    <property type="match status" value="1"/>
</dbReference>
<sequence length="240" mass="26594">MTCPPCFLRNRQPPTRIKQLITFFREAPMATTKAPEKRTYQSTELRQSATIEAVVQLCAEQDPATLTTARIADEVGLSQGALFKHFPNKNRLWESVAGWVSEQLTSQVFREADRHKHADQALEAMFRAHVGFIARHPGIPRLMLGELQKPGNGPAKTIVRQALARYRKKVVGLLKLGIEQGRIAAGIDTEAAAVLYLGAIQGLVVQAMVSGEIATLEQTAPRIFKLYSASFQEMSNDPEK</sequence>
<dbReference type="InterPro" id="IPR001647">
    <property type="entry name" value="HTH_TetR"/>
</dbReference>
<dbReference type="InterPro" id="IPR036271">
    <property type="entry name" value="Tet_transcr_reg_TetR-rel_C_sf"/>
</dbReference>
<dbReference type="AlphaFoldDB" id="A0A2T1KAH7"/>